<name>A0A1V0AG94_9ACTN</name>
<dbReference type="CDD" id="cd06261">
    <property type="entry name" value="TM_PBP2"/>
    <property type="match status" value="1"/>
</dbReference>
<accession>A0A1V0AG94</accession>
<dbReference type="STRING" id="1909395.BKM31_53965"/>
<evidence type="ECO:0000256" key="6">
    <source>
        <dbReference type="ARBA" id="ARBA00023136"/>
    </source>
</evidence>
<evidence type="ECO:0000256" key="3">
    <source>
        <dbReference type="ARBA" id="ARBA00022475"/>
    </source>
</evidence>
<keyword evidence="3" id="KW-1003">Cell membrane</keyword>
<dbReference type="PROSITE" id="PS50928">
    <property type="entry name" value="ABC_TM1"/>
    <property type="match status" value="1"/>
</dbReference>
<evidence type="ECO:0000256" key="7">
    <source>
        <dbReference type="RuleBase" id="RU363032"/>
    </source>
</evidence>
<evidence type="ECO:0000256" key="2">
    <source>
        <dbReference type="ARBA" id="ARBA00022448"/>
    </source>
</evidence>
<feature type="transmembrane region" description="Helical" evidence="7">
    <location>
        <begin position="85"/>
        <end position="107"/>
    </location>
</feature>
<keyword evidence="6 7" id="KW-0472">Membrane</keyword>
<feature type="transmembrane region" description="Helical" evidence="7">
    <location>
        <begin position="21"/>
        <end position="43"/>
    </location>
</feature>
<keyword evidence="10" id="KW-1185">Reference proteome</keyword>
<dbReference type="GO" id="GO:0005886">
    <property type="term" value="C:plasma membrane"/>
    <property type="evidence" value="ECO:0007669"/>
    <property type="project" value="UniProtKB-SubCell"/>
</dbReference>
<feature type="transmembrane region" description="Helical" evidence="7">
    <location>
        <begin position="171"/>
        <end position="194"/>
    </location>
</feature>
<dbReference type="Pfam" id="PF00528">
    <property type="entry name" value="BPD_transp_1"/>
    <property type="match status" value="1"/>
</dbReference>
<feature type="transmembrane region" description="Helical" evidence="7">
    <location>
        <begin position="244"/>
        <end position="269"/>
    </location>
</feature>
<keyword evidence="2 7" id="KW-0813">Transport</keyword>
<feature type="transmembrane region" description="Helical" evidence="7">
    <location>
        <begin position="281"/>
        <end position="299"/>
    </location>
</feature>
<evidence type="ECO:0000256" key="4">
    <source>
        <dbReference type="ARBA" id="ARBA00022692"/>
    </source>
</evidence>
<dbReference type="InterPro" id="IPR035906">
    <property type="entry name" value="MetI-like_sf"/>
</dbReference>
<dbReference type="SUPFAM" id="SSF161098">
    <property type="entry name" value="MetI-like"/>
    <property type="match status" value="1"/>
</dbReference>
<feature type="domain" description="ABC transmembrane type-1" evidence="8">
    <location>
        <begin position="82"/>
        <end position="298"/>
    </location>
</feature>
<evidence type="ECO:0000256" key="5">
    <source>
        <dbReference type="ARBA" id="ARBA00022989"/>
    </source>
</evidence>
<dbReference type="PANTHER" id="PTHR43227:SF8">
    <property type="entry name" value="DIACETYLCHITOBIOSE UPTAKE SYSTEM PERMEASE PROTEIN DASB"/>
    <property type="match status" value="1"/>
</dbReference>
<evidence type="ECO:0000313" key="10">
    <source>
        <dbReference type="Proteomes" id="UP000190797"/>
    </source>
</evidence>
<proteinExistence type="inferred from homology"/>
<dbReference type="InterPro" id="IPR000515">
    <property type="entry name" value="MetI-like"/>
</dbReference>
<keyword evidence="4 7" id="KW-0812">Transmembrane</keyword>
<sequence length="307" mass="34480">MRGTVAAVPREGNLVRRARTWLPGLLLVTPSIILIGVFVYGMLGWNFRVAMTDQHDAVSEGRFVGLQNFVDIWDLPRWHLSVNHAIVFTVVFVLGALVLGWLLAFLMEKGIRGEGTFRAIYLFPMAISFVATGIVWRWLMNSGTGERAVGLNRLFEWFGLPQWQWFRDQDWGMAAMALPAIWQMSGYVMALFLAGFRGVPEELREAARVDGCTEWGVYRHVVLPLLRPVTLSALIILGHISLKVFDLIVAVSGKQIITDVPAVFMWVAVFDSNDPAKGATIASYIVLSVAIFVIPYLIWSVRKEKRS</sequence>
<evidence type="ECO:0000259" key="8">
    <source>
        <dbReference type="PROSITE" id="PS50928"/>
    </source>
</evidence>
<organism evidence="9 10">
    <name type="scientific">[Actinomadura] parvosata subsp. kistnae</name>
    <dbReference type="NCBI Taxonomy" id="1909395"/>
    <lineage>
        <taxon>Bacteria</taxon>
        <taxon>Bacillati</taxon>
        <taxon>Actinomycetota</taxon>
        <taxon>Actinomycetes</taxon>
        <taxon>Streptosporangiales</taxon>
        <taxon>Streptosporangiaceae</taxon>
        <taxon>Nonomuraea</taxon>
    </lineage>
</organism>
<evidence type="ECO:0000313" key="9">
    <source>
        <dbReference type="EMBL" id="AQZ69199.1"/>
    </source>
</evidence>
<dbReference type="KEGG" id="noa:BKM31_53965"/>
<dbReference type="AlphaFoldDB" id="A0A1V0AG94"/>
<comment type="similarity">
    <text evidence="7">Belongs to the binding-protein-dependent transport system permease family.</text>
</comment>
<protein>
    <submittedName>
        <fullName evidence="9">Sugar ABC transporter permease</fullName>
    </submittedName>
</protein>
<reference evidence="10" key="1">
    <citation type="journal article" date="2017" name="Med. Chem. Commun.">
        <title>Nonomuraea sp. ATCC 55076 harbours the largest actinomycete chromosome to date and the kistamicin biosynthetic gene cluster.</title>
        <authorList>
            <person name="Nazari B."/>
            <person name="Forneris C.C."/>
            <person name="Gibson M.I."/>
            <person name="Moon K."/>
            <person name="Schramma K.R."/>
            <person name="Seyedsayamdost M.R."/>
        </authorList>
    </citation>
    <scope>NUCLEOTIDE SEQUENCE [LARGE SCALE GENOMIC DNA]</scope>
    <source>
        <strain evidence="10">ATCC 55076</strain>
    </source>
</reference>
<evidence type="ECO:0000256" key="1">
    <source>
        <dbReference type="ARBA" id="ARBA00004651"/>
    </source>
</evidence>
<dbReference type="EMBL" id="CP017717">
    <property type="protein sequence ID" value="AQZ69199.1"/>
    <property type="molecule type" value="Genomic_DNA"/>
</dbReference>
<comment type="subcellular location">
    <subcellularLocation>
        <location evidence="1 7">Cell membrane</location>
        <topology evidence="1 7">Multi-pass membrane protein</topology>
    </subcellularLocation>
</comment>
<dbReference type="Proteomes" id="UP000190797">
    <property type="component" value="Chromosome"/>
</dbReference>
<feature type="transmembrane region" description="Helical" evidence="7">
    <location>
        <begin position="119"/>
        <end position="139"/>
    </location>
</feature>
<dbReference type="GO" id="GO:0055085">
    <property type="term" value="P:transmembrane transport"/>
    <property type="evidence" value="ECO:0007669"/>
    <property type="project" value="InterPro"/>
</dbReference>
<dbReference type="InterPro" id="IPR050809">
    <property type="entry name" value="UgpAE/MalFG_permease"/>
</dbReference>
<gene>
    <name evidence="9" type="ORF">BKM31_53965</name>
</gene>
<keyword evidence="5 7" id="KW-1133">Transmembrane helix</keyword>
<dbReference type="Gene3D" id="1.10.3720.10">
    <property type="entry name" value="MetI-like"/>
    <property type="match status" value="1"/>
</dbReference>
<dbReference type="PANTHER" id="PTHR43227">
    <property type="entry name" value="BLL4140 PROTEIN"/>
    <property type="match status" value="1"/>
</dbReference>